<reference evidence="2 3" key="1">
    <citation type="submission" date="2014-04" db="EMBL/GenBank/DDBJ databases">
        <authorList>
            <consortium name="DOE Joint Genome Institute"/>
            <person name="Kuo A."/>
            <person name="Martino E."/>
            <person name="Perotto S."/>
            <person name="Kohler A."/>
            <person name="Nagy L.G."/>
            <person name="Floudas D."/>
            <person name="Copeland A."/>
            <person name="Barry K.W."/>
            <person name="Cichocki N."/>
            <person name="Veneault-Fourrey C."/>
            <person name="LaButti K."/>
            <person name="Lindquist E.A."/>
            <person name="Lipzen A."/>
            <person name="Lundell T."/>
            <person name="Morin E."/>
            <person name="Murat C."/>
            <person name="Sun H."/>
            <person name="Tunlid A."/>
            <person name="Henrissat B."/>
            <person name="Grigoriev I.V."/>
            <person name="Hibbett D.S."/>
            <person name="Martin F."/>
            <person name="Nordberg H.P."/>
            <person name="Cantor M.N."/>
            <person name="Hua S.X."/>
        </authorList>
    </citation>
    <scope>NUCLEOTIDE SEQUENCE [LARGE SCALE GENOMIC DNA]</scope>
    <source>
        <strain evidence="2 3">Zn</strain>
    </source>
</reference>
<dbReference type="HOGENOM" id="CLU_139299_2_0_1"/>
<keyword evidence="3" id="KW-1185">Reference proteome</keyword>
<keyword evidence="1" id="KW-0175">Coiled coil</keyword>
<reference evidence="3" key="2">
    <citation type="submission" date="2015-01" db="EMBL/GenBank/DDBJ databases">
        <title>Evolutionary Origins and Diversification of the Mycorrhizal Mutualists.</title>
        <authorList>
            <consortium name="DOE Joint Genome Institute"/>
            <consortium name="Mycorrhizal Genomics Consortium"/>
            <person name="Kohler A."/>
            <person name="Kuo A."/>
            <person name="Nagy L.G."/>
            <person name="Floudas D."/>
            <person name="Copeland A."/>
            <person name="Barry K.W."/>
            <person name="Cichocki N."/>
            <person name="Veneault-Fourrey C."/>
            <person name="LaButti K."/>
            <person name="Lindquist E.A."/>
            <person name="Lipzen A."/>
            <person name="Lundell T."/>
            <person name="Morin E."/>
            <person name="Murat C."/>
            <person name="Riley R."/>
            <person name="Ohm R."/>
            <person name="Sun H."/>
            <person name="Tunlid A."/>
            <person name="Henrissat B."/>
            <person name="Grigoriev I.V."/>
            <person name="Hibbett D.S."/>
            <person name="Martin F."/>
        </authorList>
    </citation>
    <scope>NUCLEOTIDE SEQUENCE [LARGE SCALE GENOMIC DNA]</scope>
    <source>
        <strain evidence="3">Zn</strain>
    </source>
</reference>
<protein>
    <submittedName>
        <fullName evidence="2">Uncharacterized protein</fullName>
    </submittedName>
</protein>
<evidence type="ECO:0000256" key="1">
    <source>
        <dbReference type="SAM" id="Coils"/>
    </source>
</evidence>
<gene>
    <name evidence="2" type="ORF">OIDMADRAFT_123768</name>
</gene>
<evidence type="ECO:0000313" key="3">
    <source>
        <dbReference type="Proteomes" id="UP000054321"/>
    </source>
</evidence>
<dbReference type="EMBL" id="KN832876">
    <property type="protein sequence ID" value="KIN01151.1"/>
    <property type="molecule type" value="Genomic_DNA"/>
</dbReference>
<accession>A0A0C3GYV6</accession>
<proteinExistence type="predicted"/>
<dbReference type="STRING" id="913774.A0A0C3GYV6"/>
<dbReference type="AlphaFoldDB" id="A0A0C3GYV6"/>
<evidence type="ECO:0000313" key="2">
    <source>
        <dbReference type="EMBL" id="KIN01151.1"/>
    </source>
</evidence>
<dbReference type="InParanoid" id="A0A0C3GYV6"/>
<sequence>MCFYDQNRMACGDYKWGHFRQHCSKEYRTGETCGMRLVMQTIEIGDKCRICQKIDTKKRSIRKEEEKIKRWNRESGRRASIEKAEEDIYRLQQEIYNLECERQSRQHQLW</sequence>
<name>A0A0C3GYV6_OIDMZ</name>
<dbReference type="OrthoDB" id="5015991at2759"/>
<feature type="coiled-coil region" evidence="1">
    <location>
        <begin position="54"/>
        <end position="101"/>
    </location>
</feature>
<organism evidence="2 3">
    <name type="scientific">Oidiodendron maius (strain Zn)</name>
    <dbReference type="NCBI Taxonomy" id="913774"/>
    <lineage>
        <taxon>Eukaryota</taxon>
        <taxon>Fungi</taxon>
        <taxon>Dikarya</taxon>
        <taxon>Ascomycota</taxon>
        <taxon>Pezizomycotina</taxon>
        <taxon>Leotiomycetes</taxon>
        <taxon>Leotiomycetes incertae sedis</taxon>
        <taxon>Myxotrichaceae</taxon>
        <taxon>Oidiodendron</taxon>
    </lineage>
</organism>
<dbReference type="Proteomes" id="UP000054321">
    <property type="component" value="Unassembled WGS sequence"/>
</dbReference>